<protein>
    <submittedName>
        <fullName evidence="2">Uncharacterized protein</fullName>
    </submittedName>
</protein>
<dbReference type="GeneID" id="8250172"/>
<sequence>MAHPWTALGVDPDTDGGIAYLFGSSDDAGSSSALTEADPAAKASASRSSGAATAERVCSSSPQLLPERTDGLSEDAPRAIGQRVERNGQWPHGRGVAPASQDHQDRQEHFWRPSGGLQGRYKRSGVEGLLRVLL</sequence>
<accession>C1FE49</accession>
<dbReference type="RefSeq" id="XP_002507641.1">
    <property type="nucleotide sequence ID" value="XM_002507595.1"/>
</dbReference>
<organism evidence="2 3">
    <name type="scientific">Micromonas commoda (strain RCC299 / NOUM17 / CCMP2709)</name>
    <name type="common">Picoplanktonic green alga</name>
    <dbReference type="NCBI Taxonomy" id="296587"/>
    <lineage>
        <taxon>Eukaryota</taxon>
        <taxon>Viridiplantae</taxon>
        <taxon>Chlorophyta</taxon>
        <taxon>Mamiellophyceae</taxon>
        <taxon>Mamiellales</taxon>
        <taxon>Mamiellaceae</taxon>
        <taxon>Micromonas</taxon>
    </lineage>
</organism>
<name>C1FE49_MICCC</name>
<evidence type="ECO:0000313" key="2">
    <source>
        <dbReference type="EMBL" id="ACO68899.1"/>
    </source>
</evidence>
<dbReference type="Proteomes" id="UP000002009">
    <property type="component" value="Chromosome 1"/>
</dbReference>
<dbReference type="KEGG" id="mis:MICPUN_55305"/>
<evidence type="ECO:0000313" key="3">
    <source>
        <dbReference type="Proteomes" id="UP000002009"/>
    </source>
</evidence>
<feature type="compositionally biased region" description="Low complexity" evidence="1">
    <location>
        <begin position="23"/>
        <end position="54"/>
    </location>
</feature>
<proteinExistence type="predicted"/>
<reference evidence="2 3" key="1">
    <citation type="journal article" date="2009" name="Science">
        <title>Green evolution and dynamic adaptations revealed by genomes of the marine picoeukaryotes Micromonas.</title>
        <authorList>
            <person name="Worden A.Z."/>
            <person name="Lee J.H."/>
            <person name="Mock T."/>
            <person name="Rouze P."/>
            <person name="Simmons M.P."/>
            <person name="Aerts A.L."/>
            <person name="Allen A.E."/>
            <person name="Cuvelier M.L."/>
            <person name="Derelle E."/>
            <person name="Everett M.V."/>
            <person name="Foulon E."/>
            <person name="Grimwood J."/>
            <person name="Gundlach H."/>
            <person name="Henrissat B."/>
            <person name="Napoli C."/>
            <person name="McDonald S.M."/>
            <person name="Parker M.S."/>
            <person name="Rombauts S."/>
            <person name="Salamov A."/>
            <person name="Von Dassow P."/>
            <person name="Badger J.H."/>
            <person name="Coutinho P.M."/>
            <person name="Demir E."/>
            <person name="Dubchak I."/>
            <person name="Gentemann C."/>
            <person name="Eikrem W."/>
            <person name="Gready J.E."/>
            <person name="John U."/>
            <person name="Lanier W."/>
            <person name="Lindquist E.A."/>
            <person name="Lucas S."/>
            <person name="Mayer K.F."/>
            <person name="Moreau H."/>
            <person name="Not F."/>
            <person name="Otillar R."/>
            <person name="Panaud O."/>
            <person name="Pangilinan J."/>
            <person name="Paulsen I."/>
            <person name="Piegu B."/>
            <person name="Poliakov A."/>
            <person name="Robbens S."/>
            <person name="Schmutz J."/>
            <person name="Toulza E."/>
            <person name="Wyss T."/>
            <person name="Zelensky A."/>
            <person name="Zhou K."/>
            <person name="Armbrust E.V."/>
            <person name="Bhattacharya D."/>
            <person name="Goodenough U.W."/>
            <person name="Van de Peer Y."/>
            <person name="Grigoriev I.V."/>
        </authorList>
    </citation>
    <scope>NUCLEOTIDE SEQUENCE [LARGE SCALE GENOMIC DNA]</scope>
    <source>
        <strain evidence="3">RCC299 / NOUM17</strain>
    </source>
</reference>
<evidence type="ECO:0000256" key="1">
    <source>
        <dbReference type="SAM" id="MobiDB-lite"/>
    </source>
</evidence>
<feature type="compositionally biased region" description="Basic and acidic residues" evidence="1">
    <location>
        <begin position="102"/>
        <end position="111"/>
    </location>
</feature>
<keyword evidence="3" id="KW-1185">Reference proteome</keyword>
<dbReference type="InParanoid" id="C1FE49"/>
<dbReference type="AlphaFoldDB" id="C1FE49"/>
<feature type="region of interest" description="Disordered" evidence="1">
    <location>
        <begin position="1"/>
        <end position="118"/>
    </location>
</feature>
<feature type="compositionally biased region" description="Basic and acidic residues" evidence="1">
    <location>
        <begin position="67"/>
        <end position="77"/>
    </location>
</feature>
<dbReference type="EMBL" id="CP001574">
    <property type="protein sequence ID" value="ACO68899.1"/>
    <property type="molecule type" value="Genomic_DNA"/>
</dbReference>
<gene>
    <name evidence="2" type="ORF">MICPUN_55305</name>
</gene>